<organism evidence="11 12">
    <name type="scientific">Clostridium frigoris</name>
    <dbReference type="NCBI Taxonomy" id="205327"/>
    <lineage>
        <taxon>Bacteria</taxon>
        <taxon>Bacillati</taxon>
        <taxon>Bacillota</taxon>
        <taxon>Clostridia</taxon>
        <taxon>Eubacteriales</taxon>
        <taxon>Clostridiaceae</taxon>
        <taxon>Clostridium</taxon>
    </lineage>
</organism>
<evidence type="ECO:0000256" key="6">
    <source>
        <dbReference type="ARBA" id="ARBA00022692"/>
    </source>
</evidence>
<dbReference type="InterPro" id="IPR005503">
    <property type="entry name" value="FliL"/>
</dbReference>
<evidence type="ECO:0000256" key="2">
    <source>
        <dbReference type="ARBA" id="ARBA00004162"/>
    </source>
</evidence>
<dbReference type="PANTHER" id="PTHR35091:SF2">
    <property type="entry name" value="FLAGELLAR PROTEIN FLIL"/>
    <property type="match status" value="1"/>
</dbReference>
<feature type="transmembrane region" description="Helical" evidence="10">
    <location>
        <begin position="12"/>
        <end position="35"/>
    </location>
</feature>
<evidence type="ECO:0000256" key="9">
    <source>
        <dbReference type="ARBA" id="ARBA00023136"/>
    </source>
</evidence>
<accession>A0ABS6BRB9</accession>
<gene>
    <name evidence="11" type="ORF">KPL37_04565</name>
</gene>
<evidence type="ECO:0000313" key="12">
    <source>
        <dbReference type="Proteomes" id="UP000776252"/>
    </source>
</evidence>
<keyword evidence="11" id="KW-0966">Cell projection</keyword>
<keyword evidence="12" id="KW-1185">Reference proteome</keyword>
<dbReference type="PANTHER" id="PTHR35091">
    <property type="entry name" value="FLAGELLAR PROTEIN FLIL"/>
    <property type="match status" value="1"/>
</dbReference>
<comment type="subcellular location">
    <subcellularLocation>
        <location evidence="2">Cell membrane</location>
        <topology evidence="2">Single-pass membrane protein</topology>
    </subcellularLocation>
</comment>
<dbReference type="Pfam" id="PF03748">
    <property type="entry name" value="FliL"/>
    <property type="match status" value="1"/>
</dbReference>
<comment type="function">
    <text evidence="1 10">Controls the rotational direction of flagella during chemotaxis.</text>
</comment>
<name>A0ABS6BRB9_9CLOT</name>
<keyword evidence="5 10" id="KW-0145">Chemotaxis</keyword>
<keyword evidence="6 10" id="KW-0812">Transmembrane</keyword>
<evidence type="ECO:0000256" key="8">
    <source>
        <dbReference type="ARBA" id="ARBA00022989"/>
    </source>
</evidence>
<keyword evidence="11" id="KW-0282">Flagellum</keyword>
<dbReference type="RefSeq" id="WP_216146233.1">
    <property type="nucleotide sequence ID" value="NZ_JAHLDV010000006.1"/>
</dbReference>
<proteinExistence type="inferred from homology"/>
<evidence type="ECO:0000256" key="3">
    <source>
        <dbReference type="ARBA" id="ARBA00008281"/>
    </source>
</evidence>
<evidence type="ECO:0000256" key="10">
    <source>
        <dbReference type="RuleBase" id="RU364125"/>
    </source>
</evidence>
<dbReference type="EMBL" id="JAHLDV010000006">
    <property type="protein sequence ID" value="MBU3159030.1"/>
    <property type="molecule type" value="Genomic_DNA"/>
</dbReference>
<reference evidence="11 12" key="1">
    <citation type="submission" date="2021-06" db="EMBL/GenBank/DDBJ databases">
        <title>Clostridia strains as spoilage organisms.</title>
        <authorList>
            <person name="Wambui J."/>
            <person name="Stephan R."/>
            <person name="Stevens M.J.A."/>
        </authorList>
    </citation>
    <scope>NUCLEOTIDE SEQUENCE [LARGE SCALE GENOMIC DNA]</scope>
    <source>
        <strain evidence="11 12">DSM 14204</strain>
    </source>
</reference>
<protein>
    <recommendedName>
        <fullName evidence="10">Flagellar protein FliL</fullName>
    </recommendedName>
</protein>
<evidence type="ECO:0000256" key="4">
    <source>
        <dbReference type="ARBA" id="ARBA00022475"/>
    </source>
</evidence>
<evidence type="ECO:0000256" key="7">
    <source>
        <dbReference type="ARBA" id="ARBA00022779"/>
    </source>
</evidence>
<evidence type="ECO:0000256" key="1">
    <source>
        <dbReference type="ARBA" id="ARBA00002254"/>
    </source>
</evidence>
<keyword evidence="8 10" id="KW-1133">Transmembrane helix</keyword>
<evidence type="ECO:0000256" key="5">
    <source>
        <dbReference type="ARBA" id="ARBA00022500"/>
    </source>
</evidence>
<keyword evidence="11" id="KW-0969">Cilium</keyword>
<keyword evidence="4 10" id="KW-1003">Cell membrane</keyword>
<dbReference type="Proteomes" id="UP000776252">
    <property type="component" value="Unassembled WGS sequence"/>
</dbReference>
<comment type="similarity">
    <text evidence="3 10">Belongs to the FliL family.</text>
</comment>
<sequence>MSEKPSKGNSLRLVIIVLLGLIVVGGAAFGGMYLAGKKGSTTTATTAKVEVTTEVTYSLDEFLVNLTDTDAKRYLKVLIYVGYGENADLATELETQKPVIRDLVIKTLRAKKTADFDDKVVDGIKKELIAVINPVLTKGKIDHIYFNDLLVQ</sequence>
<keyword evidence="9 10" id="KW-0472">Membrane</keyword>
<keyword evidence="7 10" id="KW-0283">Flagellar rotation</keyword>
<comment type="caution">
    <text evidence="11">The sequence shown here is derived from an EMBL/GenBank/DDBJ whole genome shotgun (WGS) entry which is preliminary data.</text>
</comment>
<evidence type="ECO:0000313" key="11">
    <source>
        <dbReference type="EMBL" id="MBU3159030.1"/>
    </source>
</evidence>